<reference evidence="2" key="2">
    <citation type="submission" date="2020-11" db="EMBL/GenBank/DDBJ databases">
        <authorList>
            <person name="McCartney M.A."/>
            <person name="Auch B."/>
            <person name="Kono T."/>
            <person name="Mallez S."/>
            <person name="Becker A."/>
            <person name="Gohl D.M."/>
            <person name="Silverstein K.A.T."/>
            <person name="Koren S."/>
            <person name="Bechman K.B."/>
            <person name="Herman A."/>
            <person name="Abrahante J.E."/>
            <person name="Garbe J."/>
        </authorList>
    </citation>
    <scope>NUCLEOTIDE SEQUENCE</scope>
    <source>
        <strain evidence="2">Duluth1</strain>
        <tissue evidence="2">Whole animal</tissue>
    </source>
</reference>
<dbReference type="Proteomes" id="UP000828390">
    <property type="component" value="Unassembled WGS sequence"/>
</dbReference>
<evidence type="ECO:0000313" key="3">
    <source>
        <dbReference type="Proteomes" id="UP000828390"/>
    </source>
</evidence>
<sequence>MDKQLHQLPIHLVLALYSLVVSILRFGCETWRLQADTEHSTLFNTKVSGDCSTSPTLNTINTNTPET</sequence>
<comment type="caution">
    <text evidence="2">The sequence shown here is derived from an EMBL/GenBank/DDBJ whole genome shotgun (WGS) entry which is preliminary data.</text>
</comment>
<keyword evidence="1" id="KW-0812">Transmembrane</keyword>
<accession>A0A9D4RJK3</accession>
<keyword evidence="3" id="KW-1185">Reference proteome</keyword>
<gene>
    <name evidence="2" type="ORF">DPMN_033146</name>
</gene>
<keyword evidence="1" id="KW-1133">Transmembrane helix</keyword>
<dbReference type="AlphaFoldDB" id="A0A9D4RJK3"/>
<name>A0A9D4RJK3_DREPO</name>
<organism evidence="2 3">
    <name type="scientific">Dreissena polymorpha</name>
    <name type="common">Zebra mussel</name>
    <name type="synonym">Mytilus polymorpha</name>
    <dbReference type="NCBI Taxonomy" id="45954"/>
    <lineage>
        <taxon>Eukaryota</taxon>
        <taxon>Metazoa</taxon>
        <taxon>Spiralia</taxon>
        <taxon>Lophotrochozoa</taxon>
        <taxon>Mollusca</taxon>
        <taxon>Bivalvia</taxon>
        <taxon>Autobranchia</taxon>
        <taxon>Heteroconchia</taxon>
        <taxon>Euheterodonta</taxon>
        <taxon>Imparidentia</taxon>
        <taxon>Neoheterodontei</taxon>
        <taxon>Myida</taxon>
        <taxon>Dreissenoidea</taxon>
        <taxon>Dreissenidae</taxon>
        <taxon>Dreissena</taxon>
    </lineage>
</organism>
<evidence type="ECO:0000256" key="1">
    <source>
        <dbReference type="SAM" id="Phobius"/>
    </source>
</evidence>
<evidence type="ECO:0000313" key="2">
    <source>
        <dbReference type="EMBL" id="KAH3869968.1"/>
    </source>
</evidence>
<dbReference type="EMBL" id="JAIWYP010000002">
    <property type="protein sequence ID" value="KAH3869968.1"/>
    <property type="molecule type" value="Genomic_DNA"/>
</dbReference>
<proteinExistence type="predicted"/>
<feature type="transmembrane region" description="Helical" evidence="1">
    <location>
        <begin position="6"/>
        <end position="24"/>
    </location>
</feature>
<reference evidence="2" key="1">
    <citation type="journal article" date="2019" name="bioRxiv">
        <title>The Genome of the Zebra Mussel, Dreissena polymorpha: A Resource for Invasive Species Research.</title>
        <authorList>
            <person name="McCartney M.A."/>
            <person name="Auch B."/>
            <person name="Kono T."/>
            <person name="Mallez S."/>
            <person name="Zhang Y."/>
            <person name="Obille A."/>
            <person name="Becker A."/>
            <person name="Abrahante J.E."/>
            <person name="Garbe J."/>
            <person name="Badalamenti J.P."/>
            <person name="Herman A."/>
            <person name="Mangelson H."/>
            <person name="Liachko I."/>
            <person name="Sullivan S."/>
            <person name="Sone E.D."/>
            <person name="Koren S."/>
            <person name="Silverstein K.A.T."/>
            <person name="Beckman K.B."/>
            <person name="Gohl D.M."/>
        </authorList>
    </citation>
    <scope>NUCLEOTIDE SEQUENCE</scope>
    <source>
        <strain evidence="2">Duluth1</strain>
        <tissue evidence="2">Whole animal</tissue>
    </source>
</reference>
<keyword evidence="1" id="KW-0472">Membrane</keyword>
<protein>
    <submittedName>
        <fullName evidence="2">Uncharacterized protein</fullName>
    </submittedName>
</protein>